<dbReference type="AlphaFoldDB" id="A0A6J7GW71"/>
<dbReference type="InterPro" id="IPR003615">
    <property type="entry name" value="HNH_nuc"/>
</dbReference>
<proteinExistence type="predicted"/>
<feature type="domain" description="HNH nuclease" evidence="1">
    <location>
        <begin position="70"/>
        <end position="119"/>
    </location>
</feature>
<evidence type="ECO:0000259" key="1">
    <source>
        <dbReference type="SMART" id="SM00507"/>
    </source>
</evidence>
<protein>
    <submittedName>
        <fullName evidence="3">Unannotated protein</fullName>
    </submittedName>
</protein>
<evidence type="ECO:0000313" key="2">
    <source>
        <dbReference type="EMBL" id="CAB4726089.1"/>
    </source>
</evidence>
<dbReference type="PANTHER" id="PTHR33877:SF2">
    <property type="entry name" value="OS07G0170200 PROTEIN"/>
    <property type="match status" value="1"/>
</dbReference>
<evidence type="ECO:0000313" key="4">
    <source>
        <dbReference type="EMBL" id="CAB4986732.1"/>
    </source>
</evidence>
<dbReference type="CDD" id="cd00085">
    <property type="entry name" value="HNHc"/>
    <property type="match status" value="1"/>
</dbReference>
<dbReference type="Gene3D" id="1.10.30.50">
    <property type="match status" value="1"/>
</dbReference>
<dbReference type="Pfam" id="PF14279">
    <property type="entry name" value="HNH_5"/>
    <property type="match status" value="1"/>
</dbReference>
<dbReference type="EMBL" id="CAFBOF010000050">
    <property type="protein sequence ID" value="CAB4986732.1"/>
    <property type="molecule type" value="Genomic_DNA"/>
</dbReference>
<dbReference type="PANTHER" id="PTHR33877">
    <property type="entry name" value="SLL1193 PROTEIN"/>
    <property type="match status" value="1"/>
</dbReference>
<sequence length="168" mass="18777">MTRALMLNATYEPLCVVSARRAVVLVLKDKAAILEHDSEEFHSERTVVPVPSVIRLINFVSVPYRSRVPLSRRAVFARDEYRCQYCGASAENLDHVLPRSRGGLHTWENVVASCRPCNAHKEDRRPQEAGLRLRKVPVPPSADLWLLATAGSVDPIWARYLPGVAIPA</sequence>
<accession>A0A6J7GW71</accession>
<reference evidence="3" key="1">
    <citation type="submission" date="2020-05" db="EMBL/GenBank/DDBJ databases">
        <authorList>
            <person name="Chiriac C."/>
            <person name="Salcher M."/>
            <person name="Ghai R."/>
            <person name="Kavagutti S V."/>
        </authorList>
    </citation>
    <scope>NUCLEOTIDE SEQUENCE</scope>
</reference>
<dbReference type="InterPro" id="IPR052892">
    <property type="entry name" value="NA-targeting_endonuclease"/>
</dbReference>
<dbReference type="SMART" id="SM00507">
    <property type="entry name" value="HNHc"/>
    <property type="match status" value="1"/>
</dbReference>
<dbReference type="EMBL" id="CAEZYK010000052">
    <property type="protein sequence ID" value="CAB4726089.1"/>
    <property type="molecule type" value="Genomic_DNA"/>
</dbReference>
<organism evidence="3">
    <name type="scientific">freshwater metagenome</name>
    <dbReference type="NCBI Taxonomy" id="449393"/>
    <lineage>
        <taxon>unclassified sequences</taxon>
        <taxon>metagenomes</taxon>
        <taxon>ecological metagenomes</taxon>
    </lineage>
</organism>
<gene>
    <name evidence="2" type="ORF">UFOPK2683_00987</name>
    <name evidence="3" type="ORF">UFOPK3605_00963</name>
    <name evidence="4" type="ORF">UFOPK3897_01474</name>
</gene>
<dbReference type="EMBL" id="CAFBMM010000044">
    <property type="protein sequence ID" value="CAB4908875.1"/>
    <property type="molecule type" value="Genomic_DNA"/>
</dbReference>
<name>A0A6J7GW71_9ZZZZ</name>
<dbReference type="InterPro" id="IPR029471">
    <property type="entry name" value="HNH_5"/>
</dbReference>
<evidence type="ECO:0000313" key="3">
    <source>
        <dbReference type="EMBL" id="CAB4908875.1"/>
    </source>
</evidence>